<comment type="caution">
    <text evidence="4">The sequence shown here is derived from an EMBL/GenBank/DDBJ whole genome shotgun (WGS) entry which is preliminary data.</text>
</comment>
<evidence type="ECO:0000256" key="3">
    <source>
        <dbReference type="SAM" id="SignalP"/>
    </source>
</evidence>
<feature type="region of interest" description="Disordered" evidence="1">
    <location>
        <begin position="523"/>
        <end position="543"/>
    </location>
</feature>
<feature type="transmembrane region" description="Helical" evidence="2">
    <location>
        <begin position="318"/>
        <end position="339"/>
    </location>
</feature>
<feature type="transmembrane region" description="Helical" evidence="2">
    <location>
        <begin position="372"/>
        <end position="392"/>
    </location>
</feature>
<reference evidence="4" key="1">
    <citation type="submission" date="2022-07" db="EMBL/GenBank/DDBJ databases">
        <title>Phylogenomic reconstructions and comparative analyses of Kickxellomycotina fungi.</title>
        <authorList>
            <person name="Reynolds N.K."/>
            <person name="Stajich J.E."/>
            <person name="Barry K."/>
            <person name="Grigoriev I.V."/>
            <person name="Crous P."/>
            <person name="Smith M.E."/>
        </authorList>
    </citation>
    <scope>NUCLEOTIDE SEQUENCE</scope>
    <source>
        <strain evidence="4">NBRC 100468</strain>
    </source>
</reference>
<keyword evidence="3" id="KW-0732">Signal</keyword>
<dbReference type="OrthoDB" id="441172at2759"/>
<evidence type="ECO:0000313" key="5">
    <source>
        <dbReference type="Proteomes" id="UP001150538"/>
    </source>
</evidence>
<feature type="transmembrane region" description="Helical" evidence="2">
    <location>
        <begin position="412"/>
        <end position="428"/>
    </location>
</feature>
<feature type="transmembrane region" description="Helical" evidence="2">
    <location>
        <begin position="449"/>
        <end position="469"/>
    </location>
</feature>
<evidence type="ECO:0000256" key="2">
    <source>
        <dbReference type="SAM" id="Phobius"/>
    </source>
</evidence>
<dbReference type="EMBL" id="JANBPU010000027">
    <property type="protein sequence ID" value="KAJ1919403.1"/>
    <property type="molecule type" value="Genomic_DNA"/>
</dbReference>
<proteinExistence type="predicted"/>
<name>A0A9W8DR62_9FUNG</name>
<keyword evidence="5" id="KW-1185">Reference proteome</keyword>
<feature type="transmembrane region" description="Helical" evidence="2">
    <location>
        <begin position="137"/>
        <end position="158"/>
    </location>
</feature>
<keyword evidence="2" id="KW-0472">Membrane</keyword>
<sequence length="560" mass="63718">MSVATTLLPLLFLLSKGVAGSLEAAPFSTHKNIAKRNAGDDNNTNNGGNDNLPKKGTNMDKILIGVYFGIIFITVVTTVLYFYIIERLKDSDERLLSEIHTKKEIELLLENLKAQFRTFRHFPLTWKGMRPYYAHYMFSWLFLLLMVGGLVCVILGLSLPNDQLTRISTFVFIASLNALFMIRQHLYYMRRLHLVEKTAYHHLVVDTTMYNGYDRTWANWLQIIILLFEFFQLLSFPVRDLITTISISQSPEESSRFRDAGKLASFVMSIATLFTDVSSKFYIIQFWFLCGMTLTAVAIAVSIHIYNNYSRFRPIPLFWLTYIVPVVSLLYLPILVMLVSSTSCLSKLGTKDGHMASSGILHCDSPDISKPLYLILTFVVYALAYVILTVFLTSYDHIPVKGEIQFKSMGTAFIKNMSLLLSINFLLVENKFSHIRSIISLIIMISMINFWRSYIFCAILWTVLVVAMLTNDDTTLDMIGWIGITVAITTGIVVLLLLYTAIWFYRLKAKRYKNDNEETLHLGSSGSGSDVHEKNGPNHQDVLTDPDFAEFLRAIKQNGG</sequence>
<feature type="transmembrane region" description="Helical" evidence="2">
    <location>
        <begin position="164"/>
        <end position="182"/>
    </location>
</feature>
<protein>
    <submittedName>
        <fullName evidence="4">Uncharacterized protein</fullName>
    </submittedName>
</protein>
<feature type="signal peptide" evidence="3">
    <location>
        <begin position="1"/>
        <end position="19"/>
    </location>
</feature>
<keyword evidence="2" id="KW-0812">Transmembrane</keyword>
<gene>
    <name evidence="4" type="ORF">H4219_001995</name>
</gene>
<feature type="transmembrane region" description="Helical" evidence="2">
    <location>
        <begin position="286"/>
        <end position="306"/>
    </location>
</feature>
<evidence type="ECO:0000256" key="1">
    <source>
        <dbReference type="SAM" id="MobiDB-lite"/>
    </source>
</evidence>
<accession>A0A9W8DR62</accession>
<dbReference type="Proteomes" id="UP001150538">
    <property type="component" value="Unassembled WGS sequence"/>
</dbReference>
<dbReference type="AlphaFoldDB" id="A0A9W8DR62"/>
<feature type="transmembrane region" description="Helical" evidence="2">
    <location>
        <begin position="481"/>
        <end position="505"/>
    </location>
</feature>
<feature type="transmembrane region" description="Helical" evidence="2">
    <location>
        <begin position="62"/>
        <end position="84"/>
    </location>
</feature>
<feature type="chain" id="PRO_5040749465" evidence="3">
    <location>
        <begin position="20"/>
        <end position="560"/>
    </location>
</feature>
<evidence type="ECO:0000313" key="4">
    <source>
        <dbReference type="EMBL" id="KAJ1919403.1"/>
    </source>
</evidence>
<organism evidence="4 5">
    <name type="scientific">Mycoemilia scoparia</name>
    <dbReference type="NCBI Taxonomy" id="417184"/>
    <lineage>
        <taxon>Eukaryota</taxon>
        <taxon>Fungi</taxon>
        <taxon>Fungi incertae sedis</taxon>
        <taxon>Zoopagomycota</taxon>
        <taxon>Kickxellomycotina</taxon>
        <taxon>Kickxellomycetes</taxon>
        <taxon>Kickxellales</taxon>
        <taxon>Kickxellaceae</taxon>
        <taxon>Mycoemilia</taxon>
    </lineage>
</organism>
<keyword evidence="2" id="KW-1133">Transmembrane helix</keyword>